<feature type="transmembrane region" description="Helical" evidence="1">
    <location>
        <begin position="6"/>
        <end position="26"/>
    </location>
</feature>
<protein>
    <submittedName>
        <fullName evidence="2">Uncharacterized protein</fullName>
    </submittedName>
</protein>
<sequence>MEFSTATLAVMFGIPLLAIIVIFLLARNWATPVEPPDGEDTRNE</sequence>
<proteinExistence type="predicted"/>
<keyword evidence="1" id="KW-1133">Transmembrane helix</keyword>
<name>A0ABU2H0I4_9ACTN</name>
<organism evidence="2 3">
    <name type="scientific">Lipingzhangella rawalii</name>
    <dbReference type="NCBI Taxonomy" id="2055835"/>
    <lineage>
        <taxon>Bacteria</taxon>
        <taxon>Bacillati</taxon>
        <taxon>Actinomycetota</taxon>
        <taxon>Actinomycetes</taxon>
        <taxon>Streptosporangiales</taxon>
        <taxon>Nocardiopsidaceae</taxon>
        <taxon>Lipingzhangella</taxon>
    </lineage>
</organism>
<accession>A0ABU2H0I4</accession>
<comment type="caution">
    <text evidence="2">The sequence shown here is derived from an EMBL/GenBank/DDBJ whole genome shotgun (WGS) entry which is preliminary data.</text>
</comment>
<evidence type="ECO:0000313" key="2">
    <source>
        <dbReference type="EMBL" id="MDS1268811.1"/>
    </source>
</evidence>
<keyword evidence="1" id="KW-0812">Transmembrane</keyword>
<evidence type="ECO:0000256" key="1">
    <source>
        <dbReference type="SAM" id="Phobius"/>
    </source>
</evidence>
<evidence type="ECO:0000313" key="3">
    <source>
        <dbReference type="Proteomes" id="UP001250214"/>
    </source>
</evidence>
<dbReference type="RefSeq" id="WP_310910323.1">
    <property type="nucleotide sequence ID" value="NZ_JAVLVT010000001.1"/>
</dbReference>
<gene>
    <name evidence="2" type="ORF">RIF23_00725</name>
</gene>
<keyword evidence="1" id="KW-0472">Membrane</keyword>
<keyword evidence="3" id="KW-1185">Reference proteome</keyword>
<dbReference type="Proteomes" id="UP001250214">
    <property type="component" value="Unassembled WGS sequence"/>
</dbReference>
<reference evidence="3" key="1">
    <citation type="submission" date="2023-07" db="EMBL/GenBank/DDBJ databases">
        <title>Novel species in the genus Lipingzhangella isolated from Sambhar Salt Lake.</title>
        <authorList>
            <person name="Jiya N."/>
            <person name="Kajale S."/>
            <person name="Sharma A."/>
        </authorList>
    </citation>
    <scope>NUCLEOTIDE SEQUENCE [LARGE SCALE GENOMIC DNA]</scope>
    <source>
        <strain evidence="3">LS1_29</strain>
    </source>
</reference>
<dbReference type="EMBL" id="JAVLVT010000001">
    <property type="protein sequence ID" value="MDS1268811.1"/>
    <property type="molecule type" value="Genomic_DNA"/>
</dbReference>